<dbReference type="SMART" id="SM00822">
    <property type="entry name" value="PKS_KR"/>
    <property type="match status" value="1"/>
</dbReference>
<dbReference type="GO" id="GO:0016020">
    <property type="term" value="C:membrane"/>
    <property type="evidence" value="ECO:0007669"/>
    <property type="project" value="TreeGrafter"/>
</dbReference>
<dbReference type="EMBL" id="WWCJ01000009">
    <property type="protein sequence ID" value="MYN03220.1"/>
    <property type="molecule type" value="Genomic_DNA"/>
</dbReference>
<dbReference type="PROSITE" id="PS00061">
    <property type="entry name" value="ADH_SHORT"/>
    <property type="match status" value="1"/>
</dbReference>
<dbReference type="RefSeq" id="WP_161026195.1">
    <property type="nucleotide sequence ID" value="NZ_WWCJ01000009.1"/>
</dbReference>
<name>A0A6N9HIA0_9BURK</name>
<evidence type="ECO:0000313" key="5">
    <source>
        <dbReference type="EMBL" id="MYN03220.1"/>
    </source>
</evidence>
<evidence type="ECO:0000256" key="2">
    <source>
        <dbReference type="ARBA" id="ARBA00023002"/>
    </source>
</evidence>
<comment type="similarity">
    <text evidence="1 3">Belongs to the short-chain dehydrogenases/reductases (SDR) family.</text>
</comment>
<protein>
    <submittedName>
        <fullName evidence="5">SDR family oxidoreductase</fullName>
    </submittedName>
</protein>
<dbReference type="InterPro" id="IPR057326">
    <property type="entry name" value="KR_dom"/>
</dbReference>
<dbReference type="PRINTS" id="PR00081">
    <property type="entry name" value="GDHRDH"/>
</dbReference>
<dbReference type="AlphaFoldDB" id="A0A6N9HIA0"/>
<keyword evidence="2" id="KW-0560">Oxidoreductase</keyword>
<feature type="domain" description="Ketoreductase" evidence="4">
    <location>
        <begin position="11"/>
        <end position="179"/>
    </location>
</feature>
<evidence type="ECO:0000256" key="1">
    <source>
        <dbReference type="ARBA" id="ARBA00006484"/>
    </source>
</evidence>
<proteinExistence type="inferred from homology"/>
<dbReference type="Proteomes" id="UP000448575">
    <property type="component" value="Unassembled WGS sequence"/>
</dbReference>
<comment type="caution">
    <text evidence="5">The sequence shown here is derived from an EMBL/GenBank/DDBJ whole genome shotgun (WGS) entry which is preliminary data.</text>
</comment>
<evidence type="ECO:0000313" key="6">
    <source>
        <dbReference type="Proteomes" id="UP000448575"/>
    </source>
</evidence>
<dbReference type="SUPFAM" id="SSF51735">
    <property type="entry name" value="NAD(P)-binding Rossmann-fold domains"/>
    <property type="match status" value="1"/>
</dbReference>
<evidence type="ECO:0000259" key="4">
    <source>
        <dbReference type="SMART" id="SM00822"/>
    </source>
</evidence>
<dbReference type="InterPro" id="IPR020904">
    <property type="entry name" value="Sc_DH/Rdtase_CS"/>
</dbReference>
<evidence type="ECO:0000256" key="3">
    <source>
        <dbReference type="RuleBase" id="RU000363"/>
    </source>
</evidence>
<dbReference type="InterPro" id="IPR036291">
    <property type="entry name" value="NAD(P)-bd_dom_sf"/>
</dbReference>
<gene>
    <name evidence="5" type="ORF">GTP41_14075</name>
</gene>
<dbReference type="PRINTS" id="PR00080">
    <property type="entry name" value="SDRFAMILY"/>
</dbReference>
<dbReference type="PANTHER" id="PTHR44196">
    <property type="entry name" value="DEHYDROGENASE/REDUCTASE SDR FAMILY MEMBER 7B"/>
    <property type="match status" value="1"/>
</dbReference>
<dbReference type="NCBIfam" id="NF006565">
    <property type="entry name" value="PRK09072.1"/>
    <property type="match status" value="1"/>
</dbReference>
<dbReference type="Gene3D" id="3.40.50.720">
    <property type="entry name" value="NAD(P)-binding Rossmann-like Domain"/>
    <property type="match status" value="1"/>
</dbReference>
<dbReference type="InterPro" id="IPR002347">
    <property type="entry name" value="SDR_fam"/>
</dbReference>
<dbReference type="PANTHER" id="PTHR44196:SF1">
    <property type="entry name" value="DEHYDROGENASE_REDUCTASE SDR FAMILY MEMBER 7B"/>
    <property type="match status" value="1"/>
</dbReference>
<organism evidence="5 6">
    <name type="scientific">Pseudoduganella guangdongensis</name>
    <dbReference type="NCBI Taxonomy" id="2692179"/>
    <lineage>
        <taxon>Bacteria</taxon>
        <taxon>Pseudomonadati</taxon>
        <taxon>Pseudomonadota</taxon>
        <taxon>Betaproteobacteria</taxon>
        <taxon>Burkholderiales</taxon>
        <taxon>Oxalobacteraceae</taxon>
        <taxon>Telluria group</taxon>
        <taxon>Pseudoduganella</taxon>
    </lineage>
</organism>
<accession>A0A6N9HIA0</accession>
<dbReference type="Pfam" id="PF00106">
    <property type="entry name" value="adh_short"/>
    <property type="match status" value="1"/>
</dbReference>
<dbReference type="GO" id="GO:0016491">
    <property type="term" value="F:oxidoreductase activity"/>
    <property type="evidence" value="ECO:0007669"/>
    <property type="project" value="UniProtKB-KW"/>
</dbReference>
<keyword evidence="6" id="KW-1185">Reference proteome</keyword>
<sequence>MGRRTPQRYRAVLTGAGGGIGSAIARRLAPQADALLLVGRQPAPLAALRAELGPQVQVVCGDLTAPTTLDAIEQAARAMGGVNLLVNNAGISQFHSFETQAPEAMRAMLDTNLLAPMLLTRRLLPLLHQAPAAQVVNIGSVFGLLGYPGFAAYGASKAGLKGFSQALRRELSDSAIEVRYFAPRATRTSINSSAVNAMNSALGTAEDSPEAVADAFADFLAGTAWQATMGRKESFFVMLNRLLPSLPDDAIRKQLAVIRQYLPK</sequence>
<reference evidence="5 6" key="1">
    <citation type="submission" date="2019-12" db="EMBL/GenBank/DDBJ databases">
        <title>Novel species isolated from a subtropical stream in China.</title>
        <authorList>
            <person name="Lu H."/>
        </authorList>
    </citation>
    <scope>NUCLEOTIDE SEQUENCE [LARGE SCALE GENOMIC DNA]</scope>
    <source>
        <strain evidence="5 6">DS3</strain>
    </source>
</reference>